<dbReference type="InterPro" id="IPR009543">
    <property type="entry name" value="VPS13_VAB"/>
</dbReference>
<dbReference type="GO" id="GO:0006623">
    <property type="term" value="P:protein targeting to vacuole"/>
    <property type="evidence" value="ECO:0007669"/>
    <property type="project" value="TreeGrafter"/>
</dbReference>
<organism evidence="6 7">
    <name type="scientific">Strongyloides venezuelensis</name>
    <name type="common">Threadworm</name>
    <dbReference type="NCBI Taxonomy" id="75913"/>
    <lineage>
        <taxon>Eukaryota</taxon>
        <taxon>Metazoa</taxon>
        <taxon>Ecdysozoa</taxon>
        <taxon>Nematoda</taxon>
        <taxon>Chromadorea</taxon>
        <taxon>Rhabditida</taxon>
        <taxon>Tylenchina</taxon>
        <taxon>Panagrolaimomorpha</taxon>
        <taxon>Strongyloidoidea</taxon>
        <taxon>Strongyloididae</taxon>
        <taxon>Strongyloides</taxon>
    </lineage>
</organism>
<dbReference type="SUPFAM" id="SSF50370">
    <property type="entry name" value="Ricin B-like lectins"/>
    <property type="match status" value="1"/>
</dbReference>
<dbReference type="Proteomes" id="UP000035680">
    <property type="component" value="Unassembled WGS sequence"/>
</dbReference>
<sequence length="3172" mass="364600">MLEGLLALVLNRYVGEYLDDINSDNLSIALLSGQVELENVPLKKSALSKLELPLSLKSGVVGKLTLTIPITSLRSEPWIVKLSDVLILLKPSFNVYEEEYLEKCEMERKEKLLLELEELHKKAILKKINYSIPDGSEQNQWWGASMITSIINNIHLIVDNVHIRYEDDQTLEVPFNSGIRIQNITVNTANSQWKTGFVNSENENFSFKKLNIKGVSIYWNGHDQVISDITSINQLRDLLLPQNYRDNCNVIKSFGLQMRMSKNLSKLPLLHENTPRFKLDIRPTKLDVEMTTLQLHQFRALSKEWARIDRAKNFRKWRPSVSIKDNPKVWWKFAILCVKEPISKIINRNTISYAYNRAKLVNQYVITYKKRLVYFLKNKITEMPDENKIFLENLTIFENIEGDTEKASDTAFIKQIERGNEISYYELSILRDVLAKKIMNDIDKDMKKLPLENIIKEEKDNEFEELEVKRKSSIIVEDSNSTSSNIYGWLTSWISGATRNGEMLEDDDKKFFDREEDFSSIKSHTLPPNLKKIEQQIEQDLFDALNETWDDTAVFTRDKILANFTLQIDRIILRLINENKMNDIPASRCLTMDMSKVSSKVIFSARERRTNILLTAGNFNIQCTKVTSLFSDNTISEVDQLSSASFEDDFDKQNHDLFYSNEVDDSALGLFGETTTADVAQVMFAIGRSNHDVRYGCQNEINSPILTMSYSRFAPKSTVFHNLNAELKPISVTYDESAIDDLYGMFGIKDDDGIGGKEIIETDEPKRDEFKVRENNFYCHFKIPIVEIELKTKRKNLFNDEGEADVGESFATLIMDNVNVGLAKTEQFVTKYKFSVQKLCLRDMYDNKFAKLLEIQKNNKLGFSKTISKSYQTLNSINTVAKKHLSLNDLRVVGYDNEKTSEKVIGNGKNKYFNKKIFGHISSDFEMSETDQLLLSITYVNKKHPQFLTKYKETEINVDSQMSDVTVGMNRRSWILIQDFIGLIPRPQKGKFNFDKQDIELFTQFLSQSGMEIEETVKMTGKYLSNCKNLPKSSSNMEINVFMEKVKVFMNYPRANTYLGSIDVDDLNLSLKIDKNNNNKPMLMDIGLSKLLVNSNTCSYSCLYPNVISIYNMKEDDKKRGIRISIEKNRIADPHLEKPYDMKLIMDVDKSYRFVYLHTQRFLTSFSDFWINFMDLQEQITKKRIINIDEVDECKLKGRILLKINVDCETFTILPLNQFSTECIILESTNLSLSNKFQLASETTFYDENVIEKNAMQDGTDCLLDNMEVLLLNLKVYQGRRITSESRKNCVNILSFNESEIGVLSKSILNKDYDLRVLFSRNLSNFISRNVPNMSAVLFFSNIDITFTTDFYKLLRGFLDKNLGDSIIQNPDTIPLECLLRPAQDIDAEQLKSFINFSFRIQFNNVNLHMLIPTKEFNDYENLGTLIFSDVLLSFDSYVENQSELNLVCHSIFLKDLRKNLSNEKSNVFKDTLLPKYDNCKDKSVVAEIHVLMKKDEAPKVTFVLQKIRLLCIIDWYINIKDFILLNTDFVPPTDEELSISQEFNSLFNSQEMPINKSVSVMVHERKHTISLKLQLTDTDFIFFEDISDSKSLSLILSFTGSLYLDDVNGLLNVKLEVMKTQLSWSIFTSERDTTCLLSTPMKFSVEIGCETSKLTLTEKVASIITGMHLEEKLPKHVCSCYVEESSFRLSYKDALIVNSVLTGTIENFKKSLNHVHWKPPPNDNPTAFNSTKIKRIQVNISKFSFWFLDDFKGPAISVMRISASDTVIEKIYNDFNCKGSLSMEYYNSKLGNWEQFLDTVVIDLLTIHQPKNQKKVIDIKINKDSPLDFNITTPLIHLCNTLSKKLPYMIKAIDENFKIWCRKGRTNQVSYSIKNDTGSDIAFTYQIDKIHSKDNISQKSVKWFHVGVGKNVSFTLPISRSHLYDTINTNQNKLAIFIDGYEELPIISLESIKIFTVYGKRKNNPKFKNSGYKTKVIISITMDNDGRKSISIRSAFSIINYLTVPFMLRLDNTDYGEIEWQKVRIEPQSEYHVPLNYVNARIYGRPLMIDSEVLPNKITEYIIIDLKDEYFYKLYQKAILKKFKHDDDKISYTCISSKQDDKVYLYKNIPGQIITIFSPFIIRNQLPTDVQCLVNGKTYSCKSSKTISMVDVNINENIEIKFMTDKLVSTNYIKINKGSIKKENDEKSLIVNMEDEQGRQLDIYTNIFLAKSGSIVIVIWVTYWIVNKSGIPLIIKKRGSSSDVAGQLPEHEYGKDKNPLMLSFKDDEEIKKCKVRIGNKFAPNREYTSEYSNSFKLTPGEHSLTLFLKHPNEPTLIYNIGVEINQGRGRYKNTQVIIFTPRYLLINRSSHKIHVTHSDDIHSKNKVTLDPTSNVIWNESFEDNKMICVRRDDVKYWSQPFKINQVDSFHVNMRAYDETPNFVRVEITLNNARFCITFTDTDLYPPPIQIVNDSHIPVLYHQQIETSIPSHLRSICKAHSKIDYSWDCLYDKKLLTLQASTFKSNIYDLSKPSFGPPLIYENYSYIFLKSTIQCNDNNFKNIASMRGHVLTVAENNRIRLVSINKNLPDSTQLWNITDEGYIENVSLKIIENNIPVSYVLDVNKEGESYGLIVNKKDLSRKKTQLWKFDKDGRVQCGITGYCLKRKDRNYLRLEKYCETSSVDDDSLFVHIFQKEGDGILNVVSNYEGPTFVVRISDYNSSKNIETSSNTKKEPLYDINFYIPKGIGISLINNSFEELIYGRLCGVYLNVTVKNNSYEGTLNVKSIQIDNQLKEAQQFHFIYCDSPDDRLRDDFFITSNQEDASVLYYSSLPALKVELNWTPKEHYDSFECLRILFSNININLDELLLWKFFEFIKESVNDDNILSDNFNQPPSTDLDCVDIRSARRCYFGSLHLKVGNVSLSINTIPFNGMPKKLKKIKSNFNIQLISFENAIISLPPFKQEHTFETLSFLAESLSKFYISELKTQTFKIIVSLDAFGNPLGLATDIKESFQALVFEGDLTGFVSGFGYGVANSFSKVVATVANGIGTLTYDENHELLRRKAIKSSNELNQNNPLTHIYSGFKGLGVGVIGGITAIASNTAKETQKEGIIVGSVKGIGTGVVDTFTKPIQGVFDFIGGTALAMKEIAGSGYMKKSNIPSVRLRPQGHHQQFQNSRQKSRLLIYNNNPGII</sequence>
<keyword evidence="2" id="KW-0813">Transport</keyword>
<dbReference type="WBParaSite" id="SVE_1835100.1">
    <property type="protein sequence ID" value="SVE_1835100.1"/>
    <property type="gene ID" value="SVE_1835100"/>
</dbReference>
<evidence type="ECO:0000256" key="3">
    <source>
        <dbReference type="ARBA" id="ARBA00023055"/>
    </source>
</evidence>
<reference evidence="7" key="2">
    <citation type="submission" date="2015-08" db="UniProtKB">
        <authorList>
            <consortium name="WormBaseParasite"/>
        </authorList>
    </citation>
    <scope>IDENTIFICATION</scope>
</reference>
<accession>A0A0K0G0W5</accession>
<evidence type="ECO:0000256" key="2">
    <source>
        <dbReference type="ARBA" id="ARBA00022448"/>
    </source>
</evidence>
<evidence type="ECO:0000313" key="7">
    <source>
        <dbReference type="WBParaSite" id="SVE_1835100.1"/>
    </source>
</evidence>
<dbReference type="InterPro" id="IPR026847">
    <property type="entry name" value="VPS13"/>
</dbReference>
<dbReference type="GO" id="GO:0045053">
    <property type="term" value="P:protein retention in Golgi apparatus"/>
    <property type="evidence" value="ECO:0007669"/>
    <property type="project" value="TreeGrafter"/>
</dbReference>
<keyword evidence="6" id="KW-1185">Reference proteome</keyword>
<protein>
    <submittedName>
        <fullName evidence="7">Vacuolar protein sorting-associated protein 13D (inferred by orthology to a human protein)</fullName>
    </submittedName>
</protein>
<dbReference type="InterPro" id="IPR035992">
    <property type="entry name" value="Ricin_B-like_lectins"/>
</dbReference>
<comment type="similarity">
    <text evidence="1">Belongs to the VPS13 family.</text>
</comment>
<dbReference type="GO" id="GO:0006869">
    <property type="term" value="P:lipid transport"/>
    <property type="evidence" value="ECO:0007669"/>
    <property type="project" value="UniProtKB-KW"/>
</dbReference>
<evidence type="ECO:0000256" key="1">
    <source>
        <dbReference type="ARBA" id="ARBA00006545"/>
    </source>
</evidence>
<feature type="domain" description="Vacuolar protein sorting-associated protein 13 VPS13 adaptor binding" evidence="5">
    <location>
        <begin position="1969"/>
        <end position="2488"/>
    </location>
</feature>
<reference evidence="6" key="1">
    <citation type="submission" date="2014-07" db="EMBL/GenBank/DDBJ databases">
        <authorList>
            <person name="Martin A.A"/>
            <person name="De Silva N."/>
        </authorList>
    </citation>
    <scope>NUCLEOTIDE SEQUENCE</scope>
</reference>
<dbReference type="PANTHER" id="PTHR16166:SF141">
    <property type="entry name" value="INTERMEMBRANE LIPID TRANSFER PROTEIN VPS13D"/>
    <property type="match status" value="1"/>
</dbReference>
<dbReference type="GO" id="GO:0007005">
    <property type="term" value="P:mitochondrion organization"/>
    <property type="evidence" value="ECO:0007669"/>
    <property type="project" value="TreeGrafter"/>
</dbReference>
<evidence type="ECO:0000259" key="5">
    <source>
        <dbReference type="Pfam" id="PF25036"/>
    </source>
</evidence>
<feature type="domain" description="Chorein N-terminal" evidence="4">
    <location>
        <begin position="1"/>
        <end position="748"/>
    </location>
</feature>
<name>A0A0K0G0W5_STRVS</name>
<dbReference type="Pfam" id="PF12624">
    <property type="entry name" value="VPS13_N"/>
    <property type="match status" value="1"/>
</dbReference>
<dbReference type="PANTHER" id="PTHR16166">
    <property type="entry name" value="VACUOLAR PROTEIN SORTING-ASSOCIATED PROTEIN VPS13"/>
    <property type="match status" value="1"/>
</dbReference>
<keyword evidence="3" id="KW-0445">Lipid transport</keyword>
<dbReference type="InterPro" id="IPR026854">
    <property type="entry name" value="VPS13_N"/>
</dbReference>
<proteinExistence type="inferred from homology"/>
<dbReference type="PROSITE" id="PS50231">
    <property type="entry name" value="RICIN_B_LECTIN"/>
    <property type="match status" value="1"/>
</dbReference>
<evidence type="ECO:0000259" key="4">
    <source>
        <dbReference type="Pfam" id="PF12624"/>
    </source>
</evidence>
<evidence type="ECO:0000313" key="6">
    <source>
        <dbReference type="Proteomes" id="UP000035680"/>
    </source>
</evidence>
<dbReference type="Pfam" id="PF25036">
    <property type="entry name" value="VPS13_VAB"/>
    <property type="match status" value="1"/>
</dbReference>